<keyword evidence="4" id="KW-0378">Hydrolase</keyword>
<dbReference type="CDD" id="cd07018">
    <property type="entry name" value="S49_SppA_67K_type"/>
    <property type="match status" value="1"/>
</dbReference>
<dbReference type="InterPro" id="IPR029045">
    <property type="entry name" value="ClpP/crotonase-like_dom_sf"/>
</dbReference>
<dbReference type="GO" id="GO:0016020">
    <property type="term" value="C:membrane"/>
    <property type="evidence" value="ECO:0007669"/>
    <property type="project" value="UniProtKB-SubCell"/>
</dbReference>
<dbReference type="Gene3D" id="3.90.226.10">
    <property type="entry name" value="2-enoyl-CoA Hydratase, Chain A, domain 1"/>
    <property type="match status" value="3"/>
</dbReference>
<dbReference type="PANTHER" id="PTHR33209">
    <property type="entry name" value="PROTEASE 4"/>
    <property type="match status" value="1"/>
</dbReference>
<keyword evidence="5" id="KW-0720">Serine protease</keyword>
<evidence type="ECO:0000256" key="8">
    <source>
        <dbReference type="SAM" id="Phobius"/>
    </source>
</evidence>
<evidence type="ECO:0000256" key="7">
    <source>
        <dbReference type="PIRSR" id="PIRSR001217-1"/>
    </source>
</evidence>
<proteinExistence type="inferred from homology"/>
<dbReference type="InterPro" id="IPR004634">
    <property type="entry name" value="Pept_S49_pIV"/>
</dbReference>
<dbReference type="InterPro" id="IPR047217">
    <property type="entry name" value="S49_SppA_67K_type_N"/>
</dbReference>
<evidence type="ECO:0000256" key="2">
    <source>
        <dbReference type="ARBA" id="ARBA00008683"/>
    </source>
</evidence>
<dbReference type="RefSeq" id="WP_077564159.1">
    <property type="nucleotide sequence ID" value="NZ_CP016378.1"/>
</dbReference>
<evidence type="ECO:0000313" key="11">
    <source>
        <dbReference type="Proteomes" id="UP000188947"/>
    </source>
</evidence>
<feature type="active site" description="Nucleophile" evidence="7">
    <location>
        <position position="385"/>
    </location>
</feature>
<dbReference type="STRING" id="238.BBD35_03040"/>
<evidence type="ECO:0000256" key="1">
    <source>
        <dbReference type="ARBA" id="ARBA00004370"/>
    </source>
</evidence>
<dbReference type="NCBIfam" id="TIGR00706">
    <property type="entry name" value="SppA_dom"/>
    <property type="match status" value="1"/>
</dbReference>
<keyword evidence="8" id="KW-0812">Transmembrane</keyword>
<keyword evidence="6 8" id="KW-0472">Membrane</keyword>
<dbReference type="InterPro" id="IPR004635">
    <property type="entry name" value="Pept_S49_SppA"/>
</dbReference>
<accession>A0A1T3F4P8</accession>
<organism evidence="10 11">
    <name type="scientific">Elizabethkingia meningoseptica</name>
    <name type="common">Chryseobacterium meningosepticum</name>
    <dbReference type="NCBI Taxonomy" id="238"/>
    <lineage>
        <taxon>Bacteria</taxon>
        <taxon>Pseudomonadati</taxon>
        <taxon>Bacteroidota</taxon>
        <taxon>Flavobacteriia</taxon>
        <taxon>Flavobacteriales</taxon>
        <taxon>Weeksellaceae</taxon>
        <taxon>Elizabethkingia</taxon>
    </lineage>
</organism>
<feature type="transmembrane region" description="Helical" evidence="8">
    <location>
        <begin position="12"/>
        <end position="32"/>
    </location>
</feature>
<comment type="similarity">
    <text evidence="2">Belongs to the peptidase S49 family.</text>
</comment>
<evidence type="ECO:0000259" key="9">
    <source>
        <dbReference type="Pfam" id="PF01343"/>
    </source>
</evidence>
<dbReference type="CDD" id="cd07023">
    <property type="entry name" value="S49_Sppa_N_C"/>
    <property type="match status" value="1"/>
</dbReference>
<evidence type="ECO:0000256" key="3">
    <source>
        <dbReference type="ARBA" id="ARBA00022670"/>
    </source>
</evidence>
<reference evidence="10 11" key="1">
    <citation type="submission" date="2016-11" db="EMBL/GenBank/DDBJ databases">
        <title>Genome sequence and comparative genomic analysis of clinical strain Elizabethkingia meningoseptica 61421 PRCM.</title>
        <authorList>
            <person name="Wang M."/>
            <person name="Hu S."/>
            <person name="Cao L."/>
            <person name="Jiang T."/>
            <person name="Zhou Y."/>
            <person name="Ming D."/>
        </authorList>
    </citation>
    <scope>NUCLEOTIDE SEQUENCE [LARGE SCALE GENOMIC DNA]</scope>
    <source>
        <strain evidence="10 11">61421 PRCM</strain>
    </source>
</reference>
<comment type="subcellular location">
    <subcellularLocation>
        <location evidence="1">Membrane</location>
    </subcellularLocation>
</comment>
<dbReference type="NCBIfam" id="TIGR00705">
    <property type="entry name" value="SppA_67K"/>
    <property type="match status" value="1"/>
</dbReference>
<dbReference type="GO" id="GO:0008236">
    <property type="term" value="F:serine-type peptidase activity"/>
    <property type="evidence" value="ECO:0007669"/>
    <property type="project" value="UniProtKB-KW"/>
</dbReference>
<dbReference type="PANTHER" id="PTHR33209:SF1">
    <property type="entry name" value="PEPTIDASE S49 DOMAIN-CONTAINING PROTEIN"/>
    <property type="match status" value="1"/>
</dbReference>
<name>A0A1T3F4P8_ELIME</name>
<feature type="domain" description="Peptidase S49" evidence="9">
    <location>
        <begin position="368"/>
        <end position="518"/>
    </location>
</feature>
<dbReference type="OrthoDB" id="9764363at2"/>
<dbReference type="GO" id="GO:0006465">
    <property type="term" value="P:signal peptide processing"/>
    <property type="evidence" value="ECO:0007669"/>
    <property type="project" value="InterPro"/>
</dbReference>
<gene>
    <name evidence="10" type="ORF">BMF97_01070</name>
</gene>
<keyword evidence="3" id="KW-0645">Protease</keyword>
<dbReference type="InterPro" id="IPR047272">
    <property type="entry name" value="S49_SppA_C"/>
</dbReference>
<dbReference type="Proteomes" id="UP000188947">
    <property type="component" value="Unassembled WGS sequence"/>
</dbReference>
<dbReference type="Pfam" id="PF01343">
    <property type="entry name" value="Peptidase_S49"/>
    <property type="match status" value="2"/>
</dbReference>
<keyword evidence="8" id="KW-1133">Transmembrane helix</keyword>
<feature type="active site" description="Proton donor/acceptor" evidence="7">
    <location>
        <position position="190"/>
    </location>
</feature>
<dbReference type="InterPro" id="IPR002142">
    <property type="entry name" value="Peptidase_S49"/>
</dbReference>
<protein>
    <submittedName>
        <fullName evidence="10">Signal peptide peptidase SppA</fullName>
    </submittedName>
</protein>
<dbReference type="eggNOG" id="COG0616">
    <property type="taxonomic scope" value="Bacteria"/>
</dbReference>
<keyword evidence="11" id="KW-1185">Reference proteome</keyword>
<evidence type="ECO:0000256" key="6">
    <source>
        <dbReference type="ARBA" id="ARBA00023136"/>
    </source>
</evidence>
<dbReference type="EMBL" id="MPOG01000001">
    <property type="protein sequence ID" value="OOH97887.1"/>
    <property type="molecule type" value="Genomic_DNA"/>
</dbReference>
<evidence type="ECO:0000256" key="5">
    <source>
        <dbReference type="ARBA" id="ARBA00022825"/>
    </source>
</evidence>
<dbReference type="SUPFAM" id="SSF52096">
    <property type="entry name" value="ClpP/crotonase"/>
    <property type="match status" value="2"/>
</dbReference>
<evidence type="ECO:0000256" key="4">
    <source>
        <dbReference type="ARBA" id="ARBA00022801"/>
    </source>
</evidence>
<dbReference type="Gene3D" id="6.20.330.10">
    <property type="match status" value="1"/>
</dbReference>
<feature type="domain" description="Peptidase S49" evidence="9">
    <location>
        <begin position="122"/>
        <end position="264"/>
    </location>
</feature>
<dbReference type="AlphaFoldDB" id="A0A1T3F4P8"/>
<dbReference type="PIRSF" id="PIRSF001217">
    <property type="entry name" value="Protease_4_SppA"/>
    <property type="match status" value="1"/>
</dbReference>
<evidence type="ECO:0000313" key="10">
    <source>
        <dbReference type="EMBL" id="OOH97887.1"/>
    </source>
</evidence>
<comment type="caution">
    <text evidence="10">The sequence shown here is derived from an EMBL/GenBank/DDBJ whole genome shotgun (WGS) entry which is preliminary data.</text>
</comment>
<sequence>MKNFIKSVMANIVAILLVGFIFIIGFVFFILISSMSGKGSVNVKDNSILVLNLKDNIIESTTELSPSIFDLGKDSSVKISDILNAINQAKNDKKITGISIETDATSAGITQIDDIRKALEDFKKSGKFVYAYGNNVSQSSYYLSTVADQYYLNPAGGVELKGLSTEVVFFKDLFDKYGIGADVIRHGKYKSAVEPYLTNKISDENKEQLSFLLNDIWGNISKKIETSRKLNSEELKTTVDSLYGIIPEYALKSKLIDKLVQKSEYDDILKGKLKVAAKDDLNRVSIGNYITYLDKNSSSSTAKNQVAVLYASGEIFGGKGNAGIYSESLIDEIKKIGKNDDIKAVVLRINSPGGSANASDEILFELQQLKTKKPLVVSFGDYAASGGYYIAMAGQKIFSEANTLTGSIGVFGLVMNFKDLANKNGLRSDVVETNANSKMFSALSGMTPGTRNMMQKSVEQTYKRFVYFVTQNRKKTFEEIDSVGGGHVWSGTRAKELGLVDEIGTLDDAVKYAAGLAKTKDYNIRSYPKDKSNFEKFFESMNEDDVAAKAIETKFGKENYQLFQKINNPNNKGVQMTLPYYIKIQ</sequence>